<sequence length="319" mass="36840">MLHTTMTYSTCLTYLMEEWMFLEYLPYVIICSVVLVFINILLFFTIPVCVLLLSYLSSLVIFIYERTHKLKEAYSSKAWDGARLIITFMWDRLGRYLNGYELHGIENLPDGPGLIIFYHGAIPIDYGYFLSKLFLLKRRSCYTVADRFVFKLPGLKNLSAVMWLLPGTQQECVNVLKNGHLLGISPGGVREALFSDKSYKLIWKNRKGFAQVAIDAKVPIIPMHTQNVREGFRIFGRTRFTKWCFESLRVPFLPPYGGFPVKFRTYIGKPIPYDPNITAPELATKSKAALQALIQRHQQIPGNIYDALMERFHTKKKKP</sequence>
<dbReference type="OMA" id="FRTYIGK"/>
<dbReference type="OrthoDB" id="44277at2759"/>
<feature type="transmembrane region" description="Helical" evidence="1">
    <location>
        <begin position="21"/>
        <end position="38"/>
    </location>
</feature>
<feature type="transmembrane region" description="Helical" evidence="1">
    <location>
        <begin position="44"/>
        <end position="64"/>
    </location>
</feature>
<dbReference type="SUPFAM" id="SSF69593">
    <property type="entry name" value="Glycerol-3-phosphate (1)-acyltransferase"/>
    <property type="match status" value="1"/>
</dbReference>
<feature type="domain" description="Phospholipid/glycerol acyltransferase" evidence="2">
    <location>
        <begin position="101"/>
        <end position="223"/>
    </location>
</feature>
<accession>A0A670I369</accession>
<evidence type="ECO:0000313" key="4">
    <source>
        <dbReference type="Proteomes" id="UP000472272"/>
    </source>
</evidence>
<keyword evidence="1" id="KW-0812">Transmembrane</keyword>
<organism evidence="3 4">
    <name type="scientific">Podarcis muralis</name>
    <name type="common">Wall lizard</name>
    <name type="synonym">Lacerta muralis</name>
    <dbReference type="NCBI Taxonomy" id="64176"/>
    <lineage>
        <taxon>Eukaryota</taxon>
        <taxon>Metazoa</taxon>
        <taxon>Chordata</taxon>
        <taxon>Craniata</taxon>
        <taxon>Vertebrata</taxon>
        <taxon>Euteleostomi</taxon>
        <taxon>Lepidosauria</taxon>
        <taxon>Squamata</taxon>
        <taxon>Bifurcata</taxon>
        <taxon>Unidentata</taxon>
        <taxon>Episquamata</taxon>
        <taxon>Laterata</taxon>
        <taxon>Lacertibaenia</taxon>
        <taxon>Lacertidae</taxon>
        <taxon>Podarcis</taxon>
    </lineage>
</organism>
<dbReference type="InterPro" id="IPR002123">
    <property type="entry name" value="Plipid/glycerol_acylTrfase"/>
</dbReference>
<evidence type="ECO:0000259" key="2">
    <source>
        <dbReference type="Pfam" id="PF01553"/>
    </source>
</evidence>
<reference evidence="3" key="3">
    <citation type="submission" date="2025-09" db="UniProtKB">
        <authorList>
            <consortium name="Ensembl"/>
        </authorList>
    </citation>
    <scope>IDENTIFICATION</scope>
</reference>
<gene>
    <name evidence="3" type="primary">LOC114600603</name>
</gene>
<name>A0A670I369_PODMU</name>
<dbReference type="GeneID" id="114600603"/>
<protein>
    <submittedName>
        <fullName evidence="3">Transmembrane protein 68-like</fullName>
    </submittedName>
</protein>
<dbReference type="GeneTree" id="ENSGT00390000011782"/>
<dbReference type="GO" id="GO:0016020">
    <property type="term" value="C:membrane"/>
    <property type="evidence" value="ECO:0007669"/>
    <property type="project" value="TreeGrafter"/>
</dbReference>
<dbReference type="CDD" id="cd07987">
    <property type="entry name" value="LPLAT_MGAT-like"/>
    <property type="match status" value="1"/>
</dbReference>
<dbReference type="Ensembl" id="ENSPMRT00000006810.1">
    <property type="protein sequence ID" value="ENSPMRP00000006388.1"/>
    <property type="gene ID" value="ENSPMRG00000004330.1"/>
</dbReference>
<dbReference type="PANTHER" id="PTHR22753">
    <property type="entry name" value="TRANSMEMBRANE PROTEIN 68"/>
    <property type="match status" value="1"/>
</dbReference>
<dbReference type="KEGG" id="pmua:114600603"/>
<proteinExistence type="predicted"/>
<evidence type="ECO:0000256" key="1">
    <source>
        <dbReference type="SAM" id="Phobius"/>
    </source>
</evidence>
<reference evidence="3 4" key="1">
    <citation type="journal article" date="2019" name="Proc. Natl. Acad. Sci. U.S.A.">
        <title>Regulatory changes in pterin and carotenoid genes underlie balanced color polymorphisms in the wall lizard.</title>
        <authorList>
            <person name="Andrade P."/>
            <person name="Pinho C."/>
            <person name="Perez I de Lanuza G."/>
            <person name="Afonso S."/>
            <person name="Brejcha J."/>
            <person name="Rubin C.J."/>
            <person name="Wallerman O."/>
            <person name="Pereira P."/>
            <person name="Sabatino S.J."/>
            <person name="Bellati A."/>
            <person name="Pellitteri-Rosa D."/>
            <person name="Bosakova Z."/>
            <person name="Bunikis I."/>
            <person name="Carretero M.A."/>
            <person name="Feiner N."/>
            <person name="Marsik P."/>
            <person name="Pauperio F."/>
            <person name="Salvi D."/>
            <person name="Soler L."/>
            <person name="While G.M."/>
            <person name="Uller T."/>
            <person name="Font E."/>
            <person name="Andersson L."/>
            <person name="Carneiro M."/>
        </authorList>
    </citation>
    <scope>NUCLEOTIDE SEQUENCE</scope>
</reference>
<reference evidence="3" key="2">
    <citation type="submission" date="2025-08" db="UniProtKB">
        <authorList>
            <consortium name="Ensembl"/>
        </authorList>
    </citation>
    <scope>IDENTIFICATION</scope>
</reference>
<dbReference type="PANTHER" id="PTHR22753:SF22">
    <property type="entry name" value="PHOSPHOLIPID_GLYCEROL ACYLTRANSFERASE DOMAIN-CONTAINING PROTEIN"/>
    <property type="match status" value="1"/>
</dbReference>
<evidence type="ECO:0000313" key="3">
    <source>
        <dbReference type="Ensembl" id="ENSPMRP00000006388.1"/>
    </source>
</evidence>
<dbReference type="AlphaFoldDB" id="A0A670I369"/>
<keyword evidence="1" id="KW-1133">Transmembrane helix</keyword>
<dbReference type="GO" id="GO:0016746">
    <property type="term" value="F:acyltransferase activity"/>
    <property type="evidence" value="ECO:0007669"/>
    <property type="project" value="InterPro"/>
</dbReference>
<dbReference type="Proteomes" id="UP000472272">
    <property type="component" value="Chromosome 7"/>
</dbReference>
<keyword evidence="1" id="KW-0472">Membrane</keyword>
<keyword evidence="4" id="KW-1185">Reference proteome</keyword>
<dbReference type="Pfam" id="PF01553">
    <property type="entry name" value="Acyltransferase"/>
    <property type="match status" value="1"/>
</dbReference>
<dbReference type="RefSeq" id="XP_028592777.1">
    <property type="nucleotide sequence ID" value="XM_028736944.1"/>
</dbReference>